<dbReference type="InterPro" id="IPR007110">
    <property type="entry name" value="Ig-like_dom"/>
</dbReference>
<dbReference type="AlphaFoldDB" id="A0A7K7R8C4"/>
<feature type="region of interest" description="Disordered" evidence="1">
    <location>
        <begin position="43"/>
        <end position="62"/>
    </location>
</feature>
<dbReference type="Gene3D" id="2.60.40.10">
    <property type="entry name" value="Immunoglobulins"/>
    <property type="match status" value="1"/>
</dbReference>
<evidence type="ECO:0000259" key="2">
    <source>
        <dbReference type="PROSITE" id="PS50835"/>
    </source>
</evidence>
<dbReference type="Proteomes" id="UP000540071">
    <property type="component" value="Unassembled WGS sequence"/>
</dbReference>
<dbReference type="Pfam" id="PF07654">
    <property type="entry name" value="C1-set"/>
    <property type="match status" value="1"/>
</dbReference>
<dbReference type="PROSITE" id="PS50835">
    <property type="entry name" value="IG_LIKE"/>
    <property type="match status" value="1"/>
</dbReference>
<comment type="caution">
    <text evidence="4">The sequence shown here is derived from an EMBL/GenBank/DDBJ whole genome shotgun (WGS) entry which is preliminary data.</text>
</comment>
<organism evidence="4 5">
    <name type="scientific">Poecile atricapillus</name>
    <name type="common">Black-capped chickadee</name>
    <name type="synonym">Parus atricapillus</name>
    <dbReference type="NCBI Taxonomy" id="48891"/>
    <lineage>
        <taxon>Eukaryota</taxon>
        <taxon>Metazoa</taxon>
        <taxon>Chordata</taxon>
        <taxon>Craniata</taxon>
        <taxon>Vertebrata</taxon>
        <taxon>Euteleostomi</taxon>
        <taxon>Archelosauria</taxon>
        <taxon>Archosauria</taxon>
        <taxon>Dinosauria</taxon>
        <taxon>Saurischia</taxon>
        <taxon>Theropoda</taxon>
        <taxon>Coelurosauria</taxon>
        <taxon>Aves</taxon>
        <taxon>Neognathae</taxon>
        <taxon>Neoaves</taxon>
        <taxon>Telluraves</taxon>
        <taxon>Australaves</taxon>
        <taxon>Passeriformes</taxon>
        <taxon>Paridae</taxon>
        <taxon>Poecile</taxon>
    </lineage>
</organism>
<evidence type="ECO:0000256" key="1">
    <source>
        <dbReference type="SAM" id="MobiDB-lite"/>
    </source>
</evidence>
<evidence type="ECO:0000313" key="3">
    <source>
        <dbReference type="EMBL" id="NWZ88467.1"/>
    </source>
</evidence>
<feature type="region of interest" description="Disordered" evidence="1">
    <location>
        <begin position="1"/>
        <end position="23"/>
    </location>
</feature>
<accession>A0A7K7R8C4</accession>
<name>A0A7K7R8C4_POEAT</name>
<evidence type="ECO:0000313" key="4">
    <source>
        <dbReference type="EMBL" id="NWZ88472.1"/>
    </source>
</evidence>
<proteinExistence type="predicted"/>
<feature type="compositionally biased region" description="Low complexity" evidence="1">
    <location>
        <begin position="1"/>
        <end position="10"/>
    </location>
</feature>
<feature type="non-terminal residue" evidence="4">
    <location>
        <position position="62"/>
    </location>
</feature>
<feature type="non-terminal residue" evidence="4">
    <location>
        <position position="1"/>
    </location>
</feature>
<reference evidence="4 5" key="1">
    <citation type="submission" date="2019-09" db="EMBL/GenBank/DDBJ databases">
        <title>Bird 10,000 Genomes (B10K) Project - Family phase.</title>
        <authorList>
            <person name="Zhang G."/>
        </authorList>
    </citation>
    <scope>NUCLEOTIDE SEQUENCE [LARGE SCALE GENOMIC DNA]</scope>
    <source>
        <strain evidence="4">OUT-0023</strain>
        <tissue evidence="4">Blood</tissue>
    </source>
</reference>
<gene>
    <name evidence="4" type="primary">Ighg3_1</name>
    <name evidence="3" type="synonym">Ighg3_0</name>
    <name evidence="4" type="ORF">POEATR_R15764</name>
    <name evidence="3" type="ORF">POEATR_R15890</name>
</gene>
<dbReference type="EMBL" id="VZSS01000326">
    <property type="protein sequence ID" value="NWZ88467.1"/>
    <property type="molecule type" value="Genomic_DNA"/>
</dbReference>
<feature type="compositionally biased region" description="Low complexity" evidence="1">
    <location>
        <begin position="49"/>
        <end position="62"/>
    </location>
</feature>
<dbReference type="SUPFAM" id="SSF48726">
    <property type="entry name" value="Immunoglobulin"/>
    <property type="match status" value="1"/>
</dbReference>
<sequence>GTRLPPSVFLLPPPPEEISGPRPSLSLTCLARGFFPEAIDIQWHRDGHAPSSSGPAPEPEVT</sequence>
<dbReference type="InterPro" id="IPR036179">
    <property type="entry name" value="Ig-like_dom_sf"/>
</dbReference>
<dbReference type="InterPro" id="IPR003597">
    <property type="entry name" value="Ig_C1-set"/>
</dbReference>
<dbReference type="InterPro" id="IPR013783">
    <property type="entry name" value="Ig-like_fold"/>
</dbReference>
<dbReference type="EMBL" id="VZSS01000332">
    <property type="protein sequence ID" value="NWZ88472.1"/>
    <property type="molecule type" value="Genomic_DNA"/>
</dbReference>
<keyword evidence="5" id="KW-1185">Reference proteome</keyword>
<evidence type="ECO:0000313" key="5">
    <source>
        <dbReference type="Proteomes" id="UP000540071"/>
    </source>
</evidence>
<feature type="domain" description="Ig-like" evidence="2">
    <location>
        <begin position="6"/>
        <end position="62"/>
    </location>
</feature>
<protein>
    <submittedName>
        <fullName evidence="4">IGHG3 protein</fullName>
    </submittedName>
</protein>